<dbReference type="HOGENOM" id="CLU_529881_0_0_7"/>
<protein>
    <submittedName>
        <fullName evidence="2">Endonuclease/exonuclease/phosphatase</fullName>
    </submittedName>
</protein>
<dbReference type="SUPFAM" id="SSF56219">
    <property type="entry name" value="DNase I-like"/>
    <property type="match status" value="1"/>
</dbReference>
<name>A7GXZ7_CAMC5</name>
<dbReference type="AlphaFoldDB" id="A7GXZ7"/>
<keyword evidence="3" id="KW-1185">Reference proteome</keyword>
<dbReference type="PANTHER" id="PTHR14859">
    <property type="entry name" value="CALCOFLUOR WHITE HYPERSENSITIVE PROTEIN PRECURSOR"/>
    <property type="match status" value="1"/>
</dbReference>
<keyword evidence="2" id="KW-0378">Hydrolase</keyword>
<dbReference type="OrthoDB" id="184983at2"/>
<reference evidence="2" key="1">
    <citation type="submission" date="2016-07" db="EMBL/GenBank/DDBJ databases">
        <title>Comparative genomics of the Campylobacter concisus group.</title>
        <authorList>
            <person name="Miller W.G."/>
            <person name="Yee E."/>
            <person name="Chapman M.H."/>
            <person name="Huynh S."/>
            <person name="Bono J.L."/>
            <person name="On S.L.W."/>
            <person name="StLeger J."/>
            <person name="Foster G."/>
            <person name="Parker C.T."/>
        </authorList>
    </citation>
    <scope>NUCLEOTIDE SEQUENCE</scope>
    <source>
        <strain evidence="2">525.92</strain>
    </source>
</reference>
<sequence length="480" mass="54543">MRVFWLIVLSLVFSFAGEISIATYNVENLFDCKNDGSEYADFRVGSSSWDCAAANEKVSRIKEVILSLDSDIIALEEIENEEILKELAKGTQYKYVLFTAQKGAPIGLGLISKIRPVKSEIFKVPNAKTRNILKVNFELEGKNFSIFVNHFPAYKNGKAEQQKAERTLRAALENEKNAVLLGDFNTPYGSRSLLNDIIRIRSYVDLWGFLEAKERYSHAVYGRKSAIDHVLLSPSFFENGELSYVFESFEVFKPAFMKDENGYVRSQDGVNLYSDHFPLRFKISTQPSGQRSGFFTKIFGFKDEVNAASQEGKNSPAFGSEYKISNIDDIFAKPENSPFFLSRAVVIYKDKNGFILGEDHRGIYVFDPQNDLELGQMMDVLVTKTKIYKDALEVGAYEIKKMYDVVQPDAFMMSASMLKEARDGDVIDKISGELKGGYLHTPYGRIRVYSPKGRIFDNKNIGFERVRIKSYKGQNQLYVE</sequence>
<dbReference type="PANTHER" id="PTHR14859:SF1">
    <property type="entry name" value="PGAP2-INTERACTING PROTEIN"/>
    <property type="match status" value="1"/>
</dbReference>
<dbReference type="EMBL" id="CP000767">
    <property type="protein sequence ID" value="EAU00475.1"/>
    <property type="molecule type" value="Genomic_DNA"/>
</dbReference>
<dbReference type="STRING" id="360105.CCV52592_1372"/>
<organism evidence="2 3">
    <name type="scientific">Campylobacter curvus (strain 525.92)</name>
    <dbReference type="NCBI Taxonomy" id="360105"/>
    <lineage>
        <taxon>Bacteria</taxon>
        <taxon>Pseudomonadati</taxon>
        <taxon>Campylobacterota</taxon>
        <taxon>Epsilonproteobacteria</taxon>
        <taxon>Campylobacterales</taxon>
        <taxon>Campylobacteraceae</taxon>
        <taxon>Campylobacter</taxon>
    </lineage>
</organism>
<dbReference type="Pfam" id="PF19580">
    <property type="entry name" value="Exo_endo_phos_3"/>
    <property type="match status" value="1"/>
</dbReference>
<dbReference type="GO" id="GO:0016020">
    <property type="term" value="C:membrane"/>
    <property type="evidence" value="ECO:0007669"/>
    <property type="project" value="GOC"/>
</dbReference>
<keyword evidence="2" id="KW-0540">Nuclease</keyword>
<dbReference type="InterPro" id="IPR051916">
    <property type="entry name" value="GPI-anchor_lipid_remodeler"/>
</dbReference>
<dbReference type="Gene3D" id="3.60.10.10">
    <property type="entry name" value="Endonuclease/exonuclease/phosphatase"/>
    <property type="match status" value="1"/>
</dbReference>
<dbReference type="GO" id="GO:0006506">
    <property type="term" value="P:GPI anchor biosynthetic process"/>
    <property type="evidence" value="ECO:0007669"/>
    <property type="project" value="TreeGrafter"/>
</dbReference>
<dbReference type="InterPro" id="IPR005135">
    <property type="entry name" value="Endo/exonuclease/phosphatase"/>
</dbReference>
<evidence type="ECO:0000313" key="2">
    <source>
        <dbReference type="EMBL" id="EAU00475.1"/>
    </source>
</evidence>
<evidence type="ECO:0000259" key="1">
    <source>
        <dbReference type="Pfam" id="PF19580"/>
    </source>
</evidence>
<dbReference type="KEGG" id="ccv:CCV52592_1372"/>
<proteinExistence type="predicted"/>
<evidence type="ECO:0000313" key="3">
    <source>
        <dbReference type="Proteomes" id="UP000006380"/>
    </source>
</evidence>
<dbReference type="InterPro" id="IPR036691">
    <property type="entry name" value="Endo/exonu/phosph_ase_sf"/>
</dbReference>
<accession>A7GXZ7</accession>
<keyword evidence="2" id="KW-0255">Endonuclease</keyword>
<gene>
    <name evidence="2" type="ORF">CCV52592_1372</name>
</gene>
<dbReference type="RefSeq" id="WP_009651508.1">
    <property type="nucleotide sequence ID" value="NC_009715.2"/>
</dbReference>
<feature type="domain" description="Endonuclease/exonuclease/phosphatase" evidence="1">
    <location>
        <begin position="20"/>
        <end position="283"/>
    </location>
</feature>
<dbReference type="GO" id="GO:0004519">
    <property type="term" value="F:endonuclease activity"/>
    <property type="evidence" value="ECO:0007669"/>
    <property type="project" value="UniProtKB-KW"/>
</dbReference>
<dbReference type="Proteomes" id="UP000006380">
    <property type="component" value="Chromosome"/>
</dbReference>